<keyword evidence="1" id="KW-0732">Signal</keyword>
<feature type="chain" id="PRO_5003750689" description="Lipocalin-like domain-containing protein" evidence="1">
    <location>
        <begin position="25"/>
        <end position="141"/>
    </location>
</feature>
<dbReference type="EMBL" id="AKJY01000003">
    <property type="protein sequence ID" value="EJL75828.1"/>
    <property type="molecule type" value="Genomic_DNA"/>
</dbReference>
<sequence>MNVIRIHKWMYKLFLILFIGAVFVSCSNDDDDSNPAPDNSINAVTGTFKGTLNIGGQDYYNAIITVSKVDNSHVKVQAKTGEAYSSVTTKTLSAVNSIGVSIVGSDSEGSISYLMSTKALTVSTQKTSATDIIYLFQGTQQ</sequence>
<dbReference type="RefSeq" id="WP_007839742.1">
    <property type="nucleotide sequence ID" value="NZ_AKJY01000003.1"/>
</dbReference>
<evidence type="ECO:0008006" key="4">
    <source>
        <dbReference type="Google" id="ProtNLM"/>
    </source>
</evidence>
<keyword evidence="3" id="KW-1185">Reference proteome</keyword>
<name>J2KS02_9FLAO</name>
<dbReference type="OrthoDB" id="710555at2"/>
<evidence type="ECO:0000256" key="1">
    <source>
        <dbReference type="SAM" id="SignalP"/>
    </source>
</evidence>
<dbReference type="PATRIC" id="fig|1144316.3.peg.225"/>
<evidence type="ECO:0000313" key="3">
    <source>
        <dbReference type="Proteomes" id="UP000007509"/>
    </source>
</evidence>
<proteinExistence type="predicted"/>
<feature type="signal peptide" evidence="1">
    <location>
        <begin position="1"/>
        <end position="24"/>
    </location>
</feature>
<dbReference type="Proteomes" id="UP000007509">
    <property type="component" value="Unassembled WGS sequence"/>
</dbReference>
<accession>J2KS02</accession>
<dbReference type="AlphaFoldDB" id="J2KS02"/>
<protein>
    <recommendedName>
        <fullName evidence="4">Lipocalin-like domain-containing protein</fullName>
    </recommendedName>
</protein>
<reference evidence="2 3" key="1">
    <citation type="journal article" date="2012" name="J. Bacteriol.">
        <title>Twenty-one genome sequences from Pseudomonas species and 19 genome sequences from diverse bacteria isolated from the rhizosphere and endosphere of Populus deltoides.</title>
        <authorList>
            <person name="Brown S.D."/>
            <person name="Utturkar S.M."/>
            <person name="Klingeman D.M."/>
            <person name="Johnson C.M."/>
            <person name="Martin S.L."/>
            <person name="Land M.L."/>
            <person name="Lu T.Y."/>
            <person name="Schadt C.W."/>
            <person name="Doktycz M.J."/>
            <person name="Pelletier D.A."/>
        </authorList>
    </citation>
    <scope>NUCLEOTIDE SEQUENCE [LARGE SCALE GENOMIC DNA]</scope>
    <source>
        <strain evidence="2 3">CF314</strain>
    </source>
</reference>
<gene>
    <name evidence="2" type="ORF">PMI13_00224</name>
</gene>
<organism evidence="2 3">
    <name type="scientific">Chryseobacterium populi</name>
    <dbReference type="NCBI Taxonomy" id="1144316"/>
    <lineage>
        <taxon>Bacteria</taxon>
        <taxon>Pseudomonadati</taxon>
        <taxon>Bacteroidota</taxon>
        <taxon>Flavobacteriia</taxon>
        <taxon>Flavobacteriales</taxon>
        <taxon>Weeksellaceae</taxon>
        <taxon>Chryseobacterium group</taxon>
        <taxon>Chryseobacterium</taxon>
    </lineage>
</organism>
<dbReference type="PROSITE" id="PS51257">
    <property type="entry name" value="PROKAR_LIPOPROTEIN"/>
    <property type="match status" value="1"/>
</dbReference>
<evidence type="ECO:0000313" key="2">
    <source>
        <dbReference type="EMBL" id="EJL75828.1"/>
    </source>
</evidence>
<comment type="caution">
    <text evidence="2">The sequence shown here is derived from an EMBL/GenBank/DDBJ whole genome shotgun (WGS) entry which is preliminary data.</text>
</comment>